<comment type="caution">
    <text evidence="2">The sequence shown here is derived from an EMBL/GenBank/DDBJ whole genome shotgun (WGS) entry which is preliminary data.</text>
</comment>
<dbReference type="InterPro" id="IPR009883">
    <property type="entry name" value="YgfX"/>
</dbReference>
<evidence type="ECO:0000313" key="2">
    <source>
        <dbReference type="EMBL" id="MBB4010896.1"/>
    </source>
</evidence>
<evidence type="ECO:0000313" key="3">
    <source>
        <dbReference type="Proteomes" id="UP000561045"/>
    </source>
</evidence>
<sequence length="154" mass="16747">MRLAGEIRPQASVFFWGLLVGLHACALLLLNFPGVSGVALGPGLVAVCASAMLAYRAWSAARGLVITLTDEGQIHVRGPGCEPQAIALNRESKDYGFFVVLCWRRPASGGMLRLCLTKAALTDAEWRLLRSWLRWRAFNADSSSAPYPSASEHF</sequence>
<reference evidence="2 3" key="1">
    <citation type="submission" date="2020-08" db="EMBL/GenBank/DDBJ databases">
        <title>Genomic Encyclopedia of Type Strains, Phase IV (KMG-IV): sequencing the most valuable type-strain genomes for metagenomic binning, comparative biology and taxonomic classification.</title>
        <authorList>
            <person name="Goeker M."/>
        </authorList>
    </citation>
    <scope>NUCLEOTIDE SEQUENCE [LARGE SCALE GENOMIC DNA]</scope>
    <source>
        <strain evidence="2 3">DSM 106739</strain>
    </source>
</reference>
<feature type="transmembrane region" description="Helical" evidence="1">
    <location>
        <begin position="12"/>
        <end position="32"/>
    </location>
</feature>
<keyword evidence="3" id="KW-1185">Reference proteome</keyword>
<name>A0A840BJ03_9RHOO</name>
<evidence type="ECO:0008006" key="4">
    <source>
        <dbReference type="Google" id="ProtNLM"/>
    </source>
</evidence>
<evidence type="ECO:0000256" key="1">
    <source>
        <dbReference type="SAM" id="Phobius"/>
    </source>
</evidence>
<keyword evidence="1" id="KW-0812">Transmembrane</keyword>
<dbReference type="AlphaFoldDB" id="A0A840BJ03"/>
<feature type="transmembrane region" description="Helical" evidence="1">
    <location>
        <begin position="38"/>
        <end position="58"/>
    </location>
</feature>
<organism evidence="2 3">
    <name type="scientific">Niveibacterium umoris</name>
    <dbReference type="NCBI Taxonomy" id="1193620"/>
    <lineage>
        <taxon>Bacteria</taxon>
        <taxon>Pseudomonadati</taxon>
        <taxon>Pseudomonadota</taxon>
        <taxon>Betaproteobacteria</taxon>
        <taxon>Rhodocyclales</taxon>
        <taxon>Rhodocyclaceae</taxon>
        <taxon>Niveibacterium</taxon>
    </lineage>
</organism>
<dbReference type="EMBL" id="JACIET010000001">
    <property type="protein sequence ID" value="MBB4010896.1"/>
    <property type="molecule type" value="Genomic_DNA"/>
</dbReference>
<keyword evidence="1" id="KW-0472">Membrane</keyword>
<gene>
    <name evidence="2" type="ORF">GGR36_000204</name>
</gene>
<accession>A0A840BJ03</accession>
<dbReference type="Pfam" id="PF07254">
    <property type="entry name" value="Cpta_toxin"/>
    <property type="match status" value="1"/>
</dbReference>
<proteinExistence type="predicted"/>
<dbReference type="RefSeq" id="WP_207064340.1">
    <property type="nucleotide sequence ID" value="NZ_BAABLE010000011.1"/>
</dbReference>
<dbReference type="Proteomes" id="UP000561045">
    <property type="component" value="Unassembled WGS sequence"/>
</dbReference>
<keyword evidence="1" id="KW-1133">Transmembrane helix</keyword>
<protein>
    <recommendedName>
        <fullName evidence="4">Toxin CptA</fullName>
    </recommendedName>
</protein>